<dbReference type="RefSeq" id="XP_024578968.1">
    <property type="nucleotide sequence ID" value="XM_024728497.1"/>
</dbReference>
<dbReference type="Proteomes" id="UP000054928">
    <property type="component" value="Unassembled WGS sequence"/>
</dbReference>
<evidence type="ECO:0000313" key="1">
    <source>
        <dbReference type="EMBL" id="CEG42599.1"/>
    </source>
</evidence>
<organism evidence="1 2">
    <name type="scientific">Plasmopara halstedii</name>
    <name type="common">Downy mildew of sunflower</name>
    <dbReference type="NCBI Taxonomy" id="4781"/>
    <lineage>
        <taxon>Eukaryota</taxon>
        <taxon>Sar</taxon>
        <taxon>Stramenopiles</taxon>
        <taxon>Oomycota</taxon>
        <taxon>Peronosporomycetes</taxon>
        <taxon>Peronosporales</taxon>
        <taxon>Peronosporaceae</taxon>
        <taxon>Plasmopara</taxon>
    </lineage>
</organism>
<accession>A0A0P1ANA3</accession>
<dbReference type="AlphaFoldDB" id="A0A0P1ANA3"/>
<reference evidence="2" key="1">
    <citation type="submission" date="2014-09" db="EMBL/GenBank/DDBJ databases">
        <authorList>
            <person name="Sharma Rahul"/>
            <person name="Thines Marco"/>
        </authorList>
    </citation>
    <scope>NUCLEOTIDE SEQUENCE [LARGE SCALE GENOMIC DNA]</scope>
</reference>
<keyword evidence="2" id="KW-1185">Reference proteome</keyword>
<dbReference type="EMBL" id="CCYD01000645">
    <property type="protein sequence ID" value="CEG42599.1"/>
    <property type="molecule type" value="Genomic_DNA"/>
</dbReference>
<protein>
    <submittedName>
        <fullName evidence="1">Uncharacterized protein</fullName>
    </submittedName>
</protein>
<dbReference type="GeneID" id="36407916"/>
<sequence>MYYYIVDVGLCVCKTAEIAVPPGDIISELIVLVSHVTSTEQCSIDTVARQ</sequence>
<name>A0A0P1ANA3_PLAHL</name>
<evidence type="ECO:0000313" key="2">
    <source>
        <dbReference type="Proteomes" id="UP000054928"/>
    </source>
</evidence>
<proteinExistence type="predicted"/>